<comment type="similarity">
    <text evidence="1">Belongs to the LDH2/MDH2 oxidoreductase family.</text>
</comment>
<dbReference type="RefSeq" id="WP_189892474.1">
    <property type="nucleotide sequence ID" value="NZ_BMVN01000034.1"/>
</dbReference>
<dbReference type="InterPro" id="IPR036111">
    <property type="entry name" value="Mal/L-sulfo/L-lacto_DH-like_sf"/>
</dbReference>
<dbReference type="EMBL" id="BMVN01000034">
    <property type="protein sequence ID" value="GHA54279.1"/>
    <property type="molecule type" value="Genomic_DNA"/>
</dbReference>
<dbReference type="InterPro" id="IPR003767">
    <property type="entry name" value="Malate/L-lactate_DH-like"/>
</dbReference>
<dbReference type="PANTHER" id="PTHR11091">
    <property type="entry name" value="OXIDOREDUCTASE-RELATED"/>
    <property type="match status" value="1"/>
</dbReference>
<evidence type="ECO:0000256" key="3">
    <source>
        <dbReference type="SAM" id="MobiDB-lite"/>
    </source>
</evidence>
<dbReference type="InterPro" id="IPR043144">
    <property type="entry name" value="Mal/L-sulf/L-lact_DH-like_ah"/>
</dbReference>
<name>A0ABQ3D3W0_9ACTN</name>
<sequence length="572" mass="59172">MTAAPRPTRIVVVTGAPGAGKTETGRRLVRRYNLPAALIDTDTVADIYPWNADERLYAVLGRNLRSCLAAYRDWGARVVVVSGVLLPGRSLDQFRDLLDDPSLEWVFYGLRAGPDELAARIRTDPKVQDAGGRLAWSHLDGEVPSVPGVRLIDTRTRTVDEVTDLIATREAAELGPAAVTAGVTRPFHAARPPVPDAAVPVRTTRVPAPDGPVPPRGDGHPGVLWVEPAEAVRVCRTALVRLGFPAKTAETTAVDLVAAETHGMPSHGLLRVAEYAAAIDAGHLDPTAEPVVTRTGAGAWLVDGRHAPGVVVRRSLTDTLARADTGGPVAVGLRAAGHLGRLSPLAREVASAGLALVGFVNYCGAGQKVAPAGGSSGMWATNPVVLGCPAPPGPPVIADMSTSTVAEGVIRSALLNGGSVPPGLLVGPDGEPVTDPRLLYTSPPQAAILPAAGHKGHSWGAFVEILAGVVAGAGHPADPRLPGNGGLFLAFRVDAFGRSESEVARAITGIEALLRSSAKDPAHPPPRLPGRGPRPGAEVAFPVPVDVWTRLLDPLGAVVTTPALSSTEGQLP</sequence>
<evidence type="ECO:0000256" key="2">
    <source>
        <dbReference type="ARBA" id="ARBA00023002"/>
    </source>
</evidence>
<evidence type="ECO:0000313" key="5">
    <source>
        <dbReference type="Proteomes" id="UP000653644"/>
    </source>
</evidence>
<accession>A0ABQ3D3W0</accession>
<comment type="caution">
    <text evidence="4">The sequence shown here is derived from an EMBL/GenBank/DDBJ whole genome shotgun (WGS) entry which is preliminary data.</text>
</comment>
<keyword evidence="5" id="KW-1185">Reference proteome</keyword>
<dbReference type="InterPro" id="IPR043143">
    <property type="entry name" value="Mal/L-sulf/L-lact_DH-like_NADP"/>
</dbReference>
<dbReference type="InterPro" id="IPR027417">
    <property type="entry name" value="P-loop_NTPase"/>
</dbReference>
<dbReference type="SUPFAM" id="SSF52540">
    <property type="entry name" value="P-loop containing nucleoside triphosphate hydrolases"/>
    <property type="match status" value="1"/>
</dbReference>
<organism evidence="4 5">
    <name type="scientific">Streptomyces canarius</name>
    <dbReference type="NCBI Taxonomy" id="285453"/>
    <lineage>
        <taxon>Bacteria</taxon>
        <taxon>Bacillati</taxon>
        <taxon>Actinomycetota</taxon>
        <taxon>Actinomycetes</taxon>
        <taxon>Kitasatosporales</taxon>
        <taxon>Streptomycetaceae</taxon>
        <taxon>Streptomyces</taxon>
    </lineage>
</organism>
<dbReference type="Proteomes" id="UP000653644">
    <property type="component" value="Unassembled WGS sequence"/>
</dbReference>
<dbReference type="PANTHER" id="PTHR11091:SF0">
    <property type="entry name" value="MALATE DEHYDROGENASE"/>
    <property type="match status" value="1"/>
</dbReference>
<reference evidence="5" key="1">
    <citation type="journal article" date="2019" name="Int. J. Syst. Evol. Microbiol.">
        <title>The Global Catalogue of Microorganisms (GCM) 10K type strain sequencing project: providing services to taxonomists for standard genome sequencing and annotation.</title>
        <authorList>
            <consortium name="The Broad Institute Genomics Platform"/>
            <consortium name="The Broad Institute Genome Sequencing Center for Infectious Disease"/>
            <person name="Wu L."/>
            <person name="Ma J."/>
        </authorList>
    </citation>
    <scope>NUCLEOTIDE SEQUENCE [LARGE SCALE GENOMIC DNA]</scope>
    <source>
        <strain evidence="5">JCM 4733</strain>
    </source>
</reference>
<evidence type="ECO:0008006" key="6">
    <source>
        <dbReference type="Google" id="ProtNLM"/>
    </source>
</evidence>
<proteinExistence type="inferred from homology"/>
<dbReference type="SUPFAM" id="SSF89733">
    <property type="entry name" value="L-sulfolactate dehydrogenase-like"/>
    <property type="match status" value="1"/>
</dbReference>
<evidence type="ECO:0000256" key="1">
    <source>
        <dbReference type="ARBA" id="ARBA00006056"/>
    </source>
</evidence>
<dbReference type="Gene3D" id="3.30.1370.60">
    <property type="entry name" value="Hypothetical oxidoreductase yiak, domain 2"/>
    <property type="match status" value="1"/>
</dbReference>
<dbReference type="Gene3D" id="3.40.50.300">
    <property type="entry name" value="P-loop containing nucleotide triphosphate hydrolases"/>
    <property type="match status" value="1"/>
</dbReference>
<protein>
    <recommendedName>
        <fullName evidence="6">Shikimate kinase</fullName>
    </recommendedName>
</protein>
<keyword evidence="2" id="KW-0560">Oxidoreductase</keyword>
<dbReference type="Gene3D" id="1.10.1530.10">
    <property type="match status" value="1"/>
</dbReference>
<feature type="region of interest" description="Disordered" evidence="3">
    <location>
        <begin position="516"/>
        <end position="535"/>
    </location>
</feature>
<dbReference type="Pfam" id="PF02615">
    <property type="entry name" value="Ldh_2"/>
    <property type="match status" value="1"/>
</dbReference>
<evidence type="ECO:0000313" key="4">
    <source>
        <dbReference type="EMBL" id="GHA54279.1"/>
    </source>
</evidence>
<gene>
    <name evidence="4" type="ORF">GCM10010345_68620</name>
</gene>